<dbReference type="Pfam" id="PF00201">
    <property type="entry name" value="UDPGT"/>
    <property type="match status" value="2"/>
</dbReference>
<dbReference type="Gene3D" id="3.40.50.2000">
    <property type="entry name" value="Glycogen Phosphorylase B"/>
    <property type="match status" value="2"/>
</dbReference>
<dbReference type="CDD" id="cd03784">
    <property type="entry name" value="GT1_Gtf-like"/>
    <property type="match status" value="2"/>
</dbReference>
<name>A0A5E4QXC6_9NEOP</name>
<evidence type="ECO:0008006" key="8">
    <source>
        <dbReference type="Google" id="ProtNLM"/>
    </source>
</evidence>
<evidence type="ECO:0000256" key="2">
    <source>
        <dbReference type="ARBA" id="ARBA00022676"/>
    </source>
</evidence>
<evidence type="ECO:0000256" key="5">
    <source>
        <dbReference type="SAM" id="SignalP"/>
    </source>
</evidence>
<dbReference type="EMBL" id="FZQP02006410">
    <property type="protein sequence ID" value="VVD02861.1"/>
    <property type="molecule type" value="Genomic_DNA"/>
</dbReference>
<keyword evidence="3" id="KW-0808">Transferase</keyword>
<dbReference type="SUPFAM" id="SSF53756">
    <property type="entry name" value="UDP-Glycosyltransferase/glycogen phosphorylase"/>
    <property type="match status" value="2"/>
</dbReference>
<feature type="signal peptide" evidence="5">
    <location>
        <begin position="1"/>
        <end position="22"/>
    </location>
</feature>
<dbReference type="PANTHER" id="PTHR48043:SF114">
    <property type="entry name" value="IP04436P-RELATED"/>
    <property type="match status" value="1"/>
</dbReference>
<keyword evidence="7" id="KW-1185">Reference proteome</keyword>
<evidence type="ECO:0000313" key="7">
    <source>
        <dbReference type="Proteomes" id="UP000324832"/>
    </source>
</evidence>
<gene>
    <name evidence="6" type="ORF">LSINAPIS_LOCUS12981</name>
</gene>
<keyword evidence="4" id="KW-1133">Transmembrane helix</keyword>
<feature type="chain" id="PRO_5022858287" description="UDP-glycosyltransferases domain-containing protein" evidence="5">
    <location>
        <begin position="23"/>
        <end position="968"/>
    </location>
</feature>
<evidence type="ECO:0000256" key="4">
    <source>
        <dbReference type="SAM" id="Phobius"/>
    </source>
</evidence>
<dbReference type="FunFam" id="3.40.50.2000:FF:000050">
    <property type="entry name" value="UDP-glucuronosyltransferase"/>
    <property type="match status" value="2"/>
</dbReference>
<dbReference type="AlphaFoldDB" id="A0A5E4QXC6"/>
<evidence type="ECO:0000256" key="1">
    <source>
        <dbReference type="ARBA" id="ARBA00009995"/>
    </source>
</evidence>
<keyword evidence="4" id="KW-0812">Transmembrane</keyword>
<evidence type="ECO:0000313" key="6">
    <source>
        <dbReference type="EMBL" id="VVD02861.1"/>
    </source>
</evidence>
<reference evidence="6 7" key="1">
    <citation type="submission" date="2017-07" db="EMBL/GenBank/DDBJ databases">
        <authorList>
            <person name="Talla V."/>
            <person name="Backstrom N."/>
        </authorList>
    </citation>
    <scope>NUCLEOTIDE SEQUENCE [LARGE SCALE GENOMIC DNA]</scope>
</reference>
<sequence length="968" mass="110073">MKFLGPISLILCAFISVNCVEALNILGIFPHAGKSHFFVFGKYLRELAARGHNVTVVSYFPLDKPIKNYYDISLAGKTKIVGGVFPFKRSYWSIIQVSWYLVTSGTESCSLLLSDKNVQTLWKDNSHFDVMVTEQFNSDCSLGLAYKLGLPVVGINSHVVVPWHYSRFGIPYNPSFVTFQFLDGGTKPTFYQRLERTIFNAYFNLLYKYFCQAYDQNTLAKYFNDIPPLEDLAREIKFLLQYSTFTLTGSTLLPANVIEVNGYHVEEAKPLPKDILTFIEESEHGVIYISFGSILKAATTPQDKVEEILAVLSKLPQRVLWKWDEKSLPGNPKNIYLSNWFPQNDILAHPKVLAFYSHCGLLGTTEAIHHGVPVVGMPIFGDQPSNANFIEESGLGVQIQVADLNTENLLKKFKTILDPEFRSKVKSLSKAWRDRPVSAMDSAVFWTEFAARYRNFTFTSPAATVPAYQYYALDILSLFFVIILTFILVTIKVLKSLLSPKKIKYLRELAARGHNVTVVSHFPLNKPIKNYYDISLTGKTKILESVFPIERSYWTIIQSSWFLVTSGRDSCSVLLSDKNVQNIWKDNSHFDVMVTEQFNSDCSLGLAYKLGLPVVGINSHVIMPWHYSRFGIPYNPSFVTFHFLEGGTKPTFYQRFERTIFNAYFNLIYKYFCQAYDQNTLAKYFDDIPPLEDLAREIKFLLQYTSFILTGSTLLPANVIEVNGYHVEEPKPLPKFIEESEHGVIYISFGSMVKAATTSKNIIEEIVAAVSKLPQRVLWKWEGTLPGNPKNIHLSKWFPQNDILAHPKVLAFYSHCGLLGTTEAIHHGVPVVGMPIFGDQPANAKFIEESGLGVQIQVADLNRENLLKKFKTILDPEFRSKVKSLSKAWRDRPVSAMDSAVFWTEFAARYRNFTFTSPAATVPAYQYYALDILSLFFVIILTFILITIKILKSLLSPKKILKNKKKKQ</sequence>
<dbReference type="GO" id="GO:0008194">
    <property type="term" value="F:UDP-glycosyltransferase activity"/>
    <property type="evidence" value="ECO:0007669"/>
    <property type="project" value="InterPro"/>
</dbReference>
<keyword evidence="2" id="KW-0328">Glycosyltransferase</keyword>
<comment type="similarity">
    <text evidence="1">Belongs to the UDP-glycosyltransferase family.</text>
</comment>
<feature type="transmembrane region" description="Helical" evidence="4">
    <location>
        <begin position="932"/>
        <end position="951"/>
    </location>
</feature>
<protein>
    <recommendedName>
        <fullName evidence="8">UDP-glycosyltransferases domain-containing protein</fullName>
    </recommendedName>
</protein>
<organism evidence="6 7">
    <name type="scientific">Leptidea sinapis</name>
    <dbReference type="NCBI Taxonomy" id="189913"/>
    <lineage>
        <taxon>Eukaryota</taxon>
        <taxon>Metazoa</taxon>
        <taxon>Ecdysozoa</taxon>
        <taxon>Arthropoda</taxon>
        <taxon>Hexapoda</taxon>
        <taxon>Insecta</taxon>
        <taxon>Pterygota</taxon>
        <taxon>Neoptera</taxon>
        <taxon>Endopterygota</taxon>
        <taxon>Lepidoptera</taxon>
        <taxon>Glossata</taxon>
        <taxon>Ditrysia</taxon>
        <taxon>Papilionoidea</taxon>
        <taxon>Pieridae</taxon>
        <taxon>Dismorphiinae</taxon>
        <taxon>Leptidea</taxon>
    </lineage>
</organism>
<dbReference type="InterPro" id="IPR002213">
    <property type="entry name" value="UDP_glucos_trans"/>
</dbReference>
<dbReference type="Proteomes" id="UP000324832">
    <property type="component" value="Unassembled WGS sequence"/>
</dbReference>
<evidence type="ECO:0000256" key="3">
    <source>
        <dbReference type="ARBA" id="ARBA00022679"/>
    </source>
</evidence>
<keyword evidence="4" id="KW-0472">Membrane</keyword>
<dbReference type="InterPro" id="IPR050271">
    <property type="entry name" value="UDP-glycosyltransferase"/>
</dbReference>
<keyword evidence="5" id="KW-0732">Signal</keyword>
<proteinExistence type="inferred from homology"/>
<accession>A0A5E4QXC6</accession>
<dbReference type="PANTHER" id="PTHR48043">
    <property type="entry name" value="EG:EG0003.4 PROTEIN-RELATED"/>
    <property type="match status" value="1"/>
</dbReference>